<dbReference type="InterPro" id="IPR011009">
    <property type="entry name" value="Kinase-like_dom_sf"/>
</dbReference>
<dbReference type="PANTHER" id="PTHR11139">
    <property type="entry name" value="ATAXIA TELANGIECTASIA MUTATED ATM -RELATED"/>
    <property type="match status" value="1"/>
</dbReference>
<dbReference type="Pfam" id="PF00454">
    <property type="entry name" value="PI3_PI4_kinase"/>
    <property type="match status" value="1"/>
</dbReference>
<dbReference type="Proteomes" id="UP000829999">
    <property type="component" value="Chromosome 4"/>
</dbReference>
<dbReference type="Gene3D" id="1.10.1070.11">
    <property type="entry name" value="Phosphatidylinositol 3-/4-kinase, catalytic domain"/>
    <property type="match status" value="1"/>
</dbReference>
<dbReference type="GO" id="GO:0005634">
    <property type="term" value="C:nucleus"/>
    <property type="evidence" value="ECO:0007669"/>
    <property type="project" value="TreeGrafter"/>
</dbReference>
<evidence type="ECO:0000256" key="10">
    <source>
        <dbReference type="ARBA" id="ARBA00048679"/>
    </source>
</evidence>
<evidence type="ECO:0000259" key="12">
    <source>
        <dbReference type="PROSITE" id="PS50290"/>
    </source>
</evidence>
<dbReference type="FunFam" id="3.30.1010.10:FF:000010">
    <property type="entry name" value="serine/threonine-protein kinase SMG1 isoform X1"/>
    <property type="match status" value="1"/>
</dbReference>
<keyword evidence="4" id="KW-0808">Transferase</keyword>
<feature type="region of interest" description="Disordered" evidence="11">
    <location>
        <begin position="3307"/>
        <end position="3341"/>
    </location>
</feature>
<dbReference type="InterPro" id="IPR050517">
    <property type="entry name" value="DDR_Repair_Kinase"/>
</dbReference>
<feature type="domain" description="PI3K/PI4K catalytic" evidence="12">
    <location>
        <begin position="1995"/>
        <end position="2335"/>
    </location>
</feature>
<evidence type="ECO:0000256" key="9">
    <source>
        <dbReference type="ARBA" id="ARBA00047899"/>
    </source>
</evidence>
<dbReference type="GO" id="GO:0004674">
    <property type="term" value="F:protein serine/threonine kinase activity"/>
    <property type="evidence" value="ECO:0007669"/>
    <property type="project" value="UniProtKB-KW"/>
</dbReference>
<dbReference type="PANTHER" id="PTHR11139:SF119">
    <property type="entry name" value="SERINE_THREONINE-PROTEIN KINASE SMG1"/>
    <property type="match status" value="1"/>
</dbReference>
<protein>
    <recommendedName>
        <fullName evidence="2">non-specific serine/threonine protein kinase</fullName>
        <ecNumber evidence="2">2.7.11.1</ecNumber>
    </recommendedName>
</protein>
<evidence type="ECO:0000256" key="11">
    <source>
        <dbReference type="SAM" id="MobiDB-lite"/>
    </source>
</evidence>
<dbReference type="InterPro" id="IPR003152">
    <property type="entry name" value="FATC_dom"/>
</dbReference>
<evidence type="ECO:0000256" key="4">
    <source>
        <dbReference type="ARBA" id="ARBA00022679"/>
    </source>
</evidence>
<dbReference type="SUPFAM" id="SSF48371">
    <property type="entry name" value="ARM repeat"/>
    <property type="match status" value="1"/>
</dbReference>
<dbReference type="InterPro" id="IPR014009">
    <property type="entry name" value="PIK_FAT"/>
</dbReference>
<evidence type="ECO:0000259" key="13">
    <source>
        <dbReference type="PROSITE" id="PS51189"/>
    </source>
</evidence>
<dbReference type="PROSITE" id="PS50290">
    <property type="entry name" value="PI3_4_KINASE_3"/>
    <property type="match status" value="1"/>
</dbReference>
<dbReference type="EC" id="2.7.11.1" evidence="2"/>
<dbReference type="GO" id="GO:0031929">
    <property type="term" value="P:TOR signaling"/>
    <property type="evidence" value="ECO:0007669"/>
    <property type="project" value="TreeGrafter"/>
</dbReference>
<evidence type="ECO:0000313" key="16">
    <source>
        <dbReference type="RefSeq" id="XP_050549380.1"/>
    </source>
</evidence>
<dbReference type="SMART" id="SM00146">
    <property type="entry name" value="PI3Kc"/>
    <property type="match status" value="1"/>
</dbReference>
<dbReference type="SMART" id="SM01345">
    <property type="entry name" value="Rapamycin_bind"/>
    <property type="match status" value="1"/>
</dbReference>
<dbReference type="InterPro" id="IPR036940">
    <property type="entry name" value="PI3/4_kinase_cat_sf"/>
</dbReference>
<evidence type="ECO:0000256" key="3">
    <source>
        <dbReference type="ARBA" id="ARBA00022527"/>
    </source>
</evidence>
<evidence type="ECO:0000256" key="5">
    <source>
        <dbReference type="ARBA" id="ARBA00022741"/>
    </source>
</evidence>
<dbReference type="GO" id="GO:0000184">
    <property type="term" value="P:nuclear-transcribed mRNA catabolic process, nonsense-mediated decay"/>
    <property type="evidence" value="ECO:0007669"/>
    <property type="project" value="UniProtKB-KW"/>
</dbReference>
<dbReference type="CDD" id="cd05170">
    <property type="entry name" value="PIKKc_SMG1"/>
    <property type="match status" value="1"/>
</dbReference>
<dbReference type="OrthoDB" id="10065496at2759"/>
<dbReference type="InterPro" id="IPR031559">
    <property type="entry name" value="SMG1"/>
</dbReference>
<dbReference type="InterPro" id="IPR016024">
    <property type="entry name" value="ARM-type_fold"/>
</dbReference>
<evidence type="ECO:0000256" key="2">
    <source>
        <dbReference type="ARBA" id="ARBA00012513"/>
    </source>
</evidence>
<reference evidence="16" key="1">
    <citation type="submission" date="2025-08" db="UniProtKB">
        <authorList>
            <consortium name="RefSeq"/>
        </authorList>
    </citation>
    <scope>IDENTIFICATION</scope>
    <source>
        <tissue evidence="16">Whole larval tissue</tissue>
    </source>
</reference>
<evidence type="ECO:0000256" key="6">
    <source>
        <dbReference type="ARBA" id="ARBA00022777"/>
    </source>
</evidence>
<feature type="domain" description="FATC" evidence="14">
    <location>
        <begin position="3383"/>
        <end position="3415"/>
    </location>
</feature>
<evidence type="ECO:0000313" key="15">
    <source>
        <dbReference type="Proteomes" id="UP000829999"/>
    </source>
</evidence>
<accession>A0A9R0EV62</accession>
<comment type="catalytic activity">
    <reaction evidence="10">
        <text>L-seryl-[protein] + ATP = O-phospho-L-seryl-[protein] + ADP + H(+)</text>
        <dbReference type="Rhea" id="RHEA:17989"/>
        <dbReference type="Rhea" id="RHEA-COMP:9863"/>
        <dbReference type="Rhea" id="RHEA-COMP:11604"/>
        <dbReference type="ChEBI" id="CHEBI:15378"/>
        <dbReference type="ChEBI" id="CHEBI:29999"/>
        <dbReference type="ChEBI" id="CHEBI:30616"/>
        <dbReference type="ChEBI" id="CHEBI:83421"/>
        <dbReference type="ChEBI" id="CHEBI:456216"/>
        <dbReference type="EC" id="2.7.11.1"/>
    </reaction>
</comment>
<keyword evidence="8" id="KW-0866">Nonsense-mediated mRNA decay</keyword>
<dbReference type="GO" id="GO:0016242">
    <property type="term" value="P:negative regulation of macroautophagy"/>
    <property type="evidence" value="ECO:0007669"/>
    <property type="project" value="TreeGrafter"/>
</dbReference>
<dbReference type="SMART" id="SM01343">
    <property type="entry name" value="FATC"/>
    <property type="match status" value="1"/>
</dbReference>
<feature type="domain" description="FAT" evidence="13">
    <location>
        <begin position="1362"/>
        <end position="1753"/>
    </location>
</feature>
<organism evidence="15 16">
    <name type="scientific">Spodoptera frugiperda</name>
    <name type="common">Fall armyworm</name>
    <dbReference type="NCBI Taxonomy" id="7108"/>
    <lineage>
        <taxon>Eukaryota</taxon>
        <taxon>Metazoa</taxon>
        <taxon>Ecdysozoa</taxon>
        <taxon>Arthropoda</taxon>
        <taxon>Hexapoda</taxon>
        <taxon>Insecta</taxon>
        <taxon>Pterygota</taxon>
        <taxon>Neoptera</taxon>
        <taxon>Endopterygota</taxon>
        <taxon>Lepidoptera</taxon>
        <taxon>Glossata</taxon>
        <taxon>Ditrysia</taxon>
        <taxon>Noctuoidea</taxon>
        <taxon>Noctuidae</taxon>
        <taxon>Amphipyrinae</taxon>
        <taxon>Spodoptera</taxon>
    </lineage>
</organism>
<keyword evidence="6 16" id="KW-0418">Kinase</keyword>
<keyword evidence="3" id="KW-0723">Serine/threonine-protein kinase</keyword>
<dbReference type="Gene3D" id="3.30.1010.10">
    <property type="entry name" value="Phosphatidylinositol 3-kinase Catalytic Subunit, Chain A, domain 4"/>
    <property type="match status" value="1"/>
</dbReference>
<sequence>MISTTANSKVKAPKGTECVDAPDRDEIVQENTDDKVRGYVGAYDASSSFGGPSRDGRYRSRGRVTEFRPSRGGGRGGRGRGGFPPRGDREPLDNSFKYHETLNQSSNDTWAQGNSSNKFYERPELVVNLPEDPRISKLLRRLCAEVDMEKSLVICSKLQDAVMLPENSRYIRRSYDILVESLLDVLYDAPGPETKEGASVVLGRIGYVMGPDFRKHLEWVAASYAVHNTSIKHYLTLSFTETFQLDYQTPHLADFAEITLDRLQTIIEGTDSADVFMCAINAMIILSNSYPEHFANHFVDTVDILVGWHVDNAQPKKIKDFALQSLLKLSRHWQADVGFSVNLLNQFVEDMVAYSTEMEPNRTEKQNDATTPEDCMLKITSFLNVFNTVVKSLGTLLSPTVSQIVSWSFLSEAFTKILQVLSKTMKNDAEADLILAGNECIALLLKYLQSKSSSCSPALFALISKEMTNFLQGEESVSLSIIDLVSTVIKEIASNLPIEFISQTIGPESLLRPLRYSDSSPILNSVLSVYSNLLNLKNIPLLQETYKYVLTDIQNSYSVIIPDIQIIKPDYQEEVDKDNAEKNVIFYLQCLSELANASNSIIGMWALQPSILELLAIKMCPHAEKLIKEKPALQYSVLYLLYSHCKKNNHFIASSDLVTNTQQRANDIFGLSNLSLGDVSSSSPTSGHLAVILNTLSMVLDEEASKETLILVLNWVSDIFCQLDKYLPIVSMSKGFFVLTTNMLSLAYNFDEEIVLLVMKNSQHLLKNKTLTWNVMVLKTIAVLCILHIDNQNKTLSNVCKDVLFDLPWDIVQLELDKQLVKVFTARKMSLNILNSDTKANSFKEYLMHGSFSVLSNQHFKLIMNCLLQATMEDKKALVDAFLTSWPLQTPDIDENNILFFRQCAMSFSSICVGWALSELAQTCVSLKLRTILGKPHETFMRIEGALKGIAREISSHETKYVGNDQQTVVEVVTLEQTRTRWITEFMMFLEKYIYNAAEGTAIVLPAVTKPVKTFFHTNWPTCREWLTRVRPAALAVSLHAGHFGAAIYHASLILQTAANSNTNIDVEAIAISIARALIKIEEPEVLLGLYVWIKQNFDKKLFWLKGAAEQANSKHELAIEYYKKINSLSPQEESKEFEIASQADTRSNRFIDEQIMESYKHIQSWEDMQEWIDKDQFNANSSQWNCLSSLKFFEDSTEIPEELVNWDILDSEANEIPKNVCSYQGLLNKIELTLMCTAVKMYNSDYNDKYENLLKQCDLLLKSQAEEFSRTNAVHFLKEVAVLQLANHGLTNIVKSGKLITNPFKPSTVKEYKYGTEFKNLSRILWWNQYFTKLNMTEENVFYAECLRLDVIKSARKNANLIMAKRELLNHFKQNSAFQMCLGQVNNLDDLSEALLLSTNTYDLEIWTLNNATALAELCKLTYVKEETKIRAVNLCASISYGFSQRLAMGEQNYELREKGTRLLLTLSKWVQSETENILDVDSPLLKLVSVLPEIGLVDNNISENVIPVSDSAVGKLLQFGVNQCPGLAKAWANFAAWCFRWGRKMVEFSSKTREQLTENDKLQIESVMIGCAPQDFEAVCEILSKTKATCDDEDIDWNEINTSEMIESQLRTVPSLSNAFPEHLALLVDIWRQAQKRVFSYFELSADAYFKFLQLICASDYINHSGENAVVNATLRLLRLIVKHAMELQTVLESGLANTPTQPWKVIIPQLFSRLNHPETYVRKCVSDLLCRLAEDTPHLITFPAVVGAVENEQKDLIELNVARSYLCNVASSGEDNLDVEDNLSDKVINNELNSCFLDMVETLAKQAPKTILQVKLLVKELQRINLLWDELCLGTLVQHHSEFTKRLSQLEMEVAKVKNNPHLAAEDKEKLIKEKHRIIFEPIVCVLEQLHQVTSANPETPHEVSFQNKFQSLIADVIEKLKNPANPDKPQDSWAPLKQLQIKLQQKVNKRTSYILKMSDISPVLAELNNTVITMPGVHTNQRAVRVTIKAVENNVAILPTKTRPKKLVFYGSDGKAYTYLFKGLEDLHLDERIMQLLSITNTMMARDSENNDNQTYRARHYSVIPLGPRSGLISWVDNVTPLFALYKRWQNREAAILSAKTNKTVNVLRPSELFYNKLNPLLKEAGISTENRKEWPVSILKQVLHELSTETPRDLLWRELWCSSVSPEQWWQMTRRYSYSVAVMSTIGYIIGLGDRHLDNVLVDLTSGEVVHIDYNVCFEKGKTLRVPEKVPFRMTPNLVTALGVTGVEGIFRLACEHVLRTMRRGRETLLTLLEAFVYDPLVEWGGAAGSAGKRRCTARDVRAALAMMAVRAQELAHHFTEVTEQFLAVLPDIKQCAEKWLKENDELKSVETRLQDCHQQMALIKEIEAYGPNLNSHPLYAISQKYSSYKQAKNAVEDSMKALVKILNEFDTQIENFAATTEAINGPQLMAWVQEFSGTDEEEQPIFEHIKDFLTNAGQAAMISQCEQAETELYQSMKQTHHLVRSCLELLSQYVAVSQYYPQSHTEYHRVLVFRKLVAAALESKSPEVCRDVANQVAALINAENNKGDTSQQIINYNYRLQNMNAEANANLTKAIERLQLEGGPDALALAQEAYREAKTNISNWVRAEEGAGEALECVVIGMLCNLNRRYLMLENGAQSAGDCLVDLTSREGEWFLDDMSTLSMQAVELLSLLPLQSASAEDAAMPVAVECVRNANLLLADLVQLNYNFSTIILPEALKKIHSEDPSVLLMISELNAVIMNSPVPLNELLSQLELHLRYLVMDMESPASSAPLLAAEVRSRYEALLSAPASEADGQSSGRMLLMGFNGLFAAVELRARELADHLAIPIPPAWRKIDHISESMHMSAALQSGAVRAVLEEVFLVRRVQTVAEVFAMCAQMGCAFNGTGPPTLFDDTALCKPVRRFTAEYVSRCVLGVQSKALASVLCLLLRRASLDLHAEVEQKEIGASWSVSLESLCEKARRRCAGGAGRERGAGLARALHGARGRLARAARAHTEHARRAAILHRARLTHAAHTQLHAEVLGAGLGPGLGPGPEPGAALARRGRDLAAARDRLVAASTKAHTLLTSAHQRVKWGAGANPALAGVAAALWAAGSAAARASALSTAAAALAAHAHVAAALRAPRAPPRHYAQLTTALAHWEKACTLAQKYSLKVSPVEESLMEMLHPEGNIDTQWVDNVSALLREMISSLSGESAALRTRMRAAGDELRLAAGRAAPAAAARASALADLRAPLALLAAVNDGNNPATEFLSREKTVSEHISALTALAPGRDAEPHVGAACTAAAHLLDTLAAHHDALQQLHTNWPSEPSGRRLARQPALGAAGKPTTRQGGERNAVGAGVWKRVRLKLEGRDDTLGRDTAPARDSSSAREAGREPGGRRLALHEHVDAVIRDAVSWGNLCHMYEGWMAWV</sequence>
<feature type="region of interest" description="Disordered" evidence="11">
    <location>
        <begin position="1"/>
        <end position="94"/>
    </location>
</feature>
<keyword evidence="7" id="KW-0067">ATP-binding</keyword>
<dbReference type="Pfam" id="PF02260">
    <property type="entry name" value="FATC"/>
    <property type="match status" value="1"/>
</dbReference>
<evidence type="ECO:0000259" key="14">
    <source>
        <dbReference type="PROSITE" id="PS51190"/>
    </source>
</evidence>
<gene>
    <name evidence="16" type="primary">LOC118272859</name>
</gene>
<feature type="compositionally biased region" description="Basic and acidic residues" evidence="11">
    <location>
        <begin position="54"/>
        <end position="69"/>
    </location>
</feature>
<dbReference type="PROSITE" id="PS51189">
    <property type="entry name" value="FAT"/>
    <property type="match status" value="1"/>
</dbReference>
<evidence type="ECO:0000256" key="1">
    <source>
        <dbReference type="ARBA" id="ARBA00011031"/>
    </source>
</evidence>
<feature type="region of interest" description="Disordered" evidence="11">
    <location>
        <begin position="3356"/>
        <end position="3384"/>
    </location>
</feature>
<dbReference type="PROSITE" id="PS51190">
    <property type="entry name" value="FATC"/>
    <property type="match status" value="1"/>
</dbReference>
<dbReference type="GO" id="GO:0005737">
    <property type="term" value="C:cytoplasm"/>
    <property type="evidence" value="ECO:0007669"/>
    <property type="project" value="TreeGrafter"/>
</dbReference>
<keyword evidence="15" id="KW-1185">Reference proteome</keyword>
<dbReference type="GO" id="GO:0005524">
    <property type="term" value="F:ATP binding"/>
    <property type="evidence" value="ECO:0007669"/>
    <property type="project" value="UniProtKB-KW"/>
</dbReference>
<feature type="compositionally biased region" description="Gly residues" evidence="11">
    <location>
        <begin position="71"/>
        <end position="84"/>
    </location>
</feature>
<evidence type="ECO:0000256" key="8">
    <source>
        <dbReference type="ARBA" id="ARBA00023161"/>
    </source>
</evidence>
<dbReference type="CTD" id="31625"/>
<keyword evidence="5" id="KW-0547">Nucleotide-binding</keyword>
<dbReference type="Pfam" id="PF15785">
    <property type="entry name" value="SMG1"/>
    <property type="match status" value="1"/>
</dbReference>
<dbReference type="SUPFAM" id="SSF56112">
    <property type="entry name" value="Protein kinase-like (PK-like)"/>
    <property type="match status" value="1"/>
</dbReference>
<feature type="compositionally biased region" description="Basic and acidic residues" evidence="11">
    <location>
        <begin position="21"/>
        <end position="37"/>
    </location>
</feature>
<dbReference type="RefSeq" id="XP_050549380.1">
    <property type="nucleotide sequence ID" value="XM_050693423.1"/>
</dbReference>
<dbReference type="GO" id="GO:0031931">
    <property type="term" value="C:TORC1 complex"/>
    <property type="evidence" value="ECO:0007669"/>
    <property type="project" value="TreeGrafter"/>
</dbReference>
<evidence type="ECO:0000256" key="7">
    <source>
        <dbReference type="ARBA" id="ARBA00022840"/>
    </source>
</evidence>
<dbReference type="InterPro" id="IPR039414">
    <property type="entry name" value="SMG1_PIKKc"/>
</dbReference>
<proteinExistence type="inferred from homology"/>
<name>A0A9R0EV62_SPOFR</name>
<comment type="similarity">
    <text evidence="1">Belongs to the PI3/PI4-kinase family.</text>
</comment>
<feature type="compositionally biased region" description="Basic and acidic residues" evidence="11">
    <location>
        <begin position="3371"/>
        <end position="3384"/>
    </location>
</feature>
<dbReference type="GeneID" id="118272859"/>
<dbReference type="InterPro" id="IPR000403">
    <property type="entry name" value="PI3/4_kinase_cat_dom"/>
</dbReference>
<comment type="catalytic activity">
    <reaction evidence="9">
        <text>L-threonyl-[protein] + ATP = O-phospho-L-threonyl-[protein] + ADP + H(+)</text>
        <dbReference type="Rhea" id="RHEA:46608"/>
        <dbReference type="Rhea" id="RHEA-COMP:11060"/>
        <dbReference type="Rhea" id="RHEA-COMP:11605"/>
        <dbReference type="ChEBI" id="CHEBI:15378"/>
        <dbReference type="ChEBI" id="CHEBI:30013"/>
        <dbReference type="ChEBI" id="CHEBI:30616"/>
        <dbReference type="ChEBI" id="CHEBI:61977"/>
        <dbReference type="ChEBI" id="CHEBI:456216"/>
        <dbReference type="EC" id="2.7.11.1"/>
    </reaction>
</comment>
<dbReference type="GO" id="GO:0031932">
    <property type="term" value="C:TORC2 complex"/>
    <property type="evidence" value="ECO:0007669"/>
    <property type="project" value="TreeGrafter"/>
</dbReference>